<reference evidence="2 3" key="1">
    <citation type="submission" date="2016-03" db="EMBL/GenBank/DDBJ databases">
        <authorList>
            <person name="Ploux O."/>
        </authorList>
    </citation>
    <scope>NUCLEOTIDE SEQUENCE [LARGE SCALE GENOMIC DNA]</scope>
    <source>
        <strain evidence="2 3">R0</strain>
    </source>
</reference>
<name>A0A150WNM6_BDEBC</name>
<evidence type="ECO:0000256" key="1">
    <source>
        <dbReference type="SAM" id="SignalP"/>
    </source>
</evidence>
<dbReference type="EMBL" id="LUKE01000001">
    <property type="protein sequence ID" value="KYG65907.1"/>
    <property type="molecule type" value="Genomic_DNA"/>
</dbReference>
<gene>
    <name evidence="2" type="ORF">AZI86_02195</name>
</gene>
<comment type="caution">
    <text evidence="2">The sequence shown here is derived from an EMBL/GenBank/DDBJ whole genome shotgun (WGS) entry which is preliminary data.</text>
</comment>
<proteinExistence type="predicted"/>
<evidence type="ECO:0000313" key="2">
    <source>
        <dbReference type="EMBL" id="KYG65907.1"/>
    </source>
</evidence>
<feature type="chain" id="PRO_5007573030" description="Orotate phosphoribosyltransferase" evidence="1">
    <location>
        <begin position="21"/>
        <end position="150"/>
    </location>
</feature>
<feature type="signal peptide" evidence="1">
    <location>
        <begin position="1"/>
        <end position="20"/>
    </location>
</feature>
<keyword evidence="1" id="KW-0732">Signal</keyword>
<evidence type="ECO:0008006" key="4">
    <source>
        <dbReference type="Google" id="ProtNLM"/>
    </source>
</evidence>
<keyword evidence="3" id="KW-1185">Reference proteome</keyword>
<evidence type="ECO:0000313" key="3">
    <source>
        <dbReference type="Proteomes" id="UP000075320"/>
    </source>
</evidence>
<dbReference type="AlphaFoldDB" id="A0A150WNM6"/>
<organism evidence="2 3">
    <name type="scientific">Bdellovibrio bacteriovorus</name>
    <dbReference type="NCBI Taxonomy" id="959"/>
    <lineage>
        <taxon>Bacteria</taxon>
        <taxon>Pseudomonadati</taxon>
        <taxon>Bdellovibrionota</taxon>
        <taxon>Bdellovibrionia</taxon>
        <taxon>Bdellovibrionales</taxon>
        <taxon>Pseudobdellovibrionaceae</taxon>
        <taxon>Bdellovibrio</taxon>
    </lineage>
</organism>
<protein>
    <recommendedName>
        <fullName evidence="4">Orotate phosphoribosyltransferase</fullName>
    </recommendedName>
</protein>
<dbReference type="Pfam" id="PF11220">
    <property type="entry name" value="DUF3015"/>
    <property type="match status" value="1"/>
</dbReference>
<dbReference type="Proteomes" id="UP000075320">
    <property type="component" value="Unassembled WGS sequence"/>
</dbReference>
<accession>A0A150WNM6</accession>
<dbReference type="InterPro" id="IPR021383">
    <property type="entry name" value="DUF3015"/>
</dbReference>
<dbReference type="RefSeq" id="WP_061833467.1">
    <property type="nucleotide sequence ID" value="NZ_LUKE01000001.1"/>
</dbReference>
<sequence>MKNLVLAFLAATVMASFANAGDRLDGCGLGWQVTDKKTYTATTTRGTTNAFVPPTFGMTTGTMGCDKLDVGANDREASDYVATNFDSLKSELAAGRGEYVTALASAMGCKASADMIGNRLQQNYNNVVAPAQNASELFSNIKADVSGLCI</sequence>